<dbReference type="AlphaFoldDB" id="A0A0C3DY02"/>
<evidence type="ECO:0000313" key="2">
    <source>
        <dbReference type="Proteomes" id="UP000053989"/>
    </source>
</evidence>
<accession>A0A0C3DY02</accession>
<gene>
    <name evidence="1" type="ORF">SCLCIDRAFT_1216483</name>
</gene>
<organism evidence="1 2">
    <name type="scientific">Scleroderma citrinum Foug A</name>
    <dbReference type="NCBI Taxonomy" id="1036808"/>
    <lineage>
        <taxon>Eukaryota</taxon>
        <taxon>Fungi</taxon>
        <taxon>Dikarya</taxon>
        <taxon>Basidiomycota</taxon>
        <taxon>Agaricomycotina</taxon>
        <taxon>Agaricomycetes</taxon>
        <taxon>Agaricomycetidae</taxon>
        <taxon>Boletales</taxon>
        <taxon>Sclerodermatineae</taxon>
        <taxon>Sclerodermataceae</taxon>
        <taxon>Scleroderma</taxon>
    </lineage>
</organism>
<keyword evidence="2" id="KW-1185">Reference proteome</keyword>
<dbReference type="Proteomes" id="UP000053989">
    <property type="component" value="Unassembled WGS sequence"/>
</dbReference>
<dbReference type="InParanoid" id="A0A0C3DY02"/>
<name>A0A0C3DY02_9AGAM</name>
<protein>
    <submittedName>
        <fullName evidence="1">Uncharacterized protein</fullName>
    </submittedName>
</protein>
<reference evidence="1 2" key="1">
    <citation type="submission" date="2014-04" db="EMBL/GenBank/DDBJ databases">
        <authorList>
            <consortium name="DOE Joint Genome Institute"/>
            <person name="Kuo A."/>
            <person name="Kohler A."/>
            <person name="Nagy L.G."/>
            <person name="Floudas D."/>
            <person name="Copeland A."/>
            <person name="Barry K.W."/>
            <person name="Cichocki N."/>
            <person name="Veneault-Fourrey C."/>
            <person name="LaButti K."/>
            <person name="Lindquist E.A."/>
            <person name="Lipzen A."/>
            <person name="Lundell T."/>
            <person name="Morin E."/>
            <person name="Murat C."/>
            <person name="Sun H."/>
            <person name="Tunlid A."/>
            <person name="Henrissat B."/>
            <person name="Grigoriev I.V."/>
            <person name="Hibbett D.S."/>
            <person name="Martin F."/>
            <person name="Nordberg H.P."/>
            <person name="Cantor M.N."/>
            <person name="Hua S.X."/>
        </authorList>
    </citation>
    <scope>NUCLEOTIDE SEQUENCE [LARGE SCALE GENOMIC DNA]</scope>
    <source>
        <strain evidence="1 2">Foug A</strain>
    </source>
</reference>
<dbReference type="EMBL" id="KN822058">
    <property type="protein sequence ID" value="KIM60776.1"/>
    <property type="molecule type" value="Genomic_DNA"/>
</dbReference>
<sequence length="115" mass="13071">MYALWHLCAHAYMTTCSHVSAAAHVQQHGRCARQQTFRSPVNEHLCGKMTAWRKSVDVVVLVRRHELNITHEDEVNALPQGYGRCRLVKMTKIIGPVQEHTARHNPGSFTPTLFV</sequence>
<dbReference type="HOGENOM" id="CLU_2110430_0_0_1"/>
<reference evidence="2" key="2">
    <citation type="submission" date="2015-01" db="EMBL/GenBank/DDBJ databases">
        <title>Evolutionary Origins and Diversification of the Mycorrhizal Mutualists.</title>
        <authorList>
            <consortium name="DOE Joint Genome Institute"/>
            <consortium name="Mycorrhizal Genomics Consortium"/>
            <person name="Kohler A."/>
            <person name="Kuo A."/>
            <person name="Nagy L.G."/>
            <person name="Floudas D."/>
            <person name="Copeland A."/>
            <person name="Barry K.W."/>
            <person name="Cichocki N."/>
            <person name="Veneault-Fourrey C."/>
            <person name="LaButti K."/>
            <person name="Lindquist E.A."/>
            <person name="Lipzen A."/>
            <person name="Lundell T."/>
            <person name="Morin E."/>
            <person name="Murat C."/>
            <person name="Riley R."/>
            <person name="Ohm R."/>
            <person name="Sun H."/>
            <person name="Tunlid A."/>
            <person name="Henrissat B."/>
            <person name="Grigoriev I.V."/>
            <person name="Hibbett D.S."/>
            <person name="Martin F."/>
        </authorList>
    </citation>
    <scope>NUCLEOTIDE SEQUENCE [LARGE SCALE GENOMIC DNA]</scope>
    <source>
        <strain evidence="2">Foug A</strain>
    </source>
</reference>
<proteinExistence type="predicted"/>
<evidence type="ECO:0000313" key="1">
    <source>
        <dbReference type="EMBL" id="KIM60776.1"/>
    </source>
</evidence>